<dbReference type="SUPFAM" id="SSF75005">
    <property type="entry name" value="Arabinanase/levansucrase/invertase"/>
    <property type="match status" value="2"/>
</dbReference>
<accession>A0ABR6KKA5</accession>
<reference evidence="1 2" key="1">
    <citation type="submission" date="2020-08" db="EMBL/GenBank/DDBJ databases">
        <title>Genomic Encyclopedia of Type Strains, Phase IV (KMG-IV): sequencing the most valuable type-strain genomes for metagenomic binning, comparative biology and taxonomic classification.</title>
        <authorList>
            <person name="Goeker M."/>
        </authorList>
    </citation>
    <scope>NUCLEOTIDE SEQUENCE [LARGE SCALE GENOMIC DNA]</scope>
    <source>
        <strain evidence="1 2">DSM 102983</strain>
    </source>
</reference>
<organism evidence="1 2">
    <name type="scientific">Parabacteroides faecis</name>
    <dbReference type="NCBI Taxonomy" id="1217282"/>
    <lineage>
        <taxon>Bacteria</taxon>
        <taxon>Pseudomonadati</taxon>
        <taxon>Bacteroidota</taxon>
        <taxon>Bacteroidia</taxon>
        <taxon>Bacteroidales</taxon>
        <taxon>Tannerellaceae</taxon>
        <taxon>Parabacteroides</taxon>
    </lineage>
</organism>
<evidence type="ECO:0000313" key="1">
    <source>
        <dbReference type="EMBL" id="MBB4621950.1"/>
    </source>
</evidence>
<name>A0ABR6KKA5_9BACT</name>
<proteinExistence type="predicted"/>
<dbReference type="EMBL" id="JACHOC010000003">
    <property type="protein sequence ID" value="MBB4621950.1"/>
    <property type="molecule type" value="Genomic_DNA"/>
</dbReference>
<dbReference type="InterPro" id="IPR023296">
    <property type="entry name" value="Glyco_hydro_beta-prop_sf"/>
</dbReference>
<protein>
    <recommendedName>
        <fullName evidence="3">Family 43 glycosylhydrolase</fullName>
    </recommendedName>
</protein>
<dbReference type="PROSITE" id="PS51257">
    <property type="entry name" value="PROKAR_LIPOPROTEIN"/>
    <property type="match status" value="1"/>
</dbReference>
<evidence type="ECO:0000313" key="2">
    <source>
        <dbReference type="Proteomes" id="UP000533637"/>
    </source>
</evidence>
<evidence type="ECO:0008006" key="3">
    <source>
        <dbReference type="Google" id="ProtNLM"/>
    </source>
</evidence>
<dbReference type="Proteomes" id="UP000533637">
    <property type="component" value="Unassembled WGS sequence"/>
</dbReference>
<comment type="caution">
    <text evidence="1">The sequence shown here is derived from an EMBL/GenBank/DDBJ whole genome shotgun (WGS) entry which is preliminary data.</text>
</comment>
<dbReference type="CDD" id="cd08994">
    <property type="entry name" value="GH43_62_32_68_117_130-like"/>
    <property type="match status" value="1"/>
</dbReference>
<keyword evidence="2" id="KW-1185">Reference proteome</keyword>
<gene>
    <name evidence="1" type="ORF">GGQ57_001847</name>
</gene>
<sequence length="411" mass="46082">MKKESLFIIALTGLLLGGGCRSLSPEENCRYQSEAVGLRIISADSSRVTGHSCFQVDGHFVWGASPIQGEDGKYYLVFTGFEAGTYKFSDAWVLGSKLGLAVSDRPDGGFRFLGFFLNPDGYAPDTSSWDAQTVHNPHIRRFNGKYYLYYIGGTDPAGQVPIRCSSGELDRRSRIQQWLKIGVIEFESFDRLLKGDYTHFDRPLLTPRTRVKQDAIVDPSPEGTKPLPDNIIVVNPSVVYRPSDQKYLLYFKGNIYDPTWRGVHGVAIGDSPVGPFVPLDREIFTVETTGGEKLSAEDPYVWYNQTDKLFYAIFKDFTGKFTKGEPSLALMYSKDGIDWLQPEHSRFLKKELILDSGDTIRVDRLERPQLLLDDKGNPLILYAACAVVDVNPRTDGGCFNVQIPLKRMTGK</sequence>
<dbReference type="RefSeq" id="WP_183670285.1">
    <property type="nucleotide sequence ID" value="NZ_BMPB01000001.1"/>
</dbReference>
<dbReference type="Gene3D" id="2.115.10.20">
    <property type="entry name" value="Glycosyl hydrolase domain, family 43"/>
    <property type="match status" value="2"/>
</dbReference>